<gene>
    <name evidence="3" type="ORF">N7539_005433</name>
</gene>
<keyword evidence="2" id="KW-0732">Signal</keyword>
<protein>
    <recommendedName>
        <fullName evidence="5">Secreted protein</fullName>
    </recommendedName>
</protein>
<accession>A0A9X0BVA1</accession>
<feature type="signal peptide" evidence="2">
    <location>
        <begin position="1"/>
        <end position="33"/>
    </location>
</feature>
<name>A0A9X0BVA1_9EURO</name>
<dbReference type="EMBL" id="JAPWDQ010000005">
    <property type="protein sequence ID" value="KAJ5485445.1"/>
    <property type="molecule type" value="Genomic_DNA"/>
</dbReference>
<keyword evidence="4" id="KW-1185">Reference proteome</keyword>
<sequence length="70" mass="7961">MLLYAPPKRDALRSWAMAKLALFLIMRSSVTEAEGSRTRGCANNEALKVNQENPMRDSRRHVPTLPIWPP</sequence>
<reference evidence="3" key="2">
    <citation type="journal article" date="2023" name="IMA Fungus">
        <title>Comparative genomic study of the Penicillium genus elucidates a diverse pangenome and 15 lateral gene transfer events.</title>
        <authorList>
            <person name="Petersen C."/>
            <person name="Sorensen T."/>
            <person name="Nielsen M.R."/>
            <person name="Sondergaard T.E."/>
            <person name="Sorensen J.L."/>
            <person name="Fitzpatrick D.A."/>
            <person name="Frisvad J.C."/>
            <person name="Nielsen K.L."/>
        </authorList>
    </citation>
    <scope>NUCLEOTIDE SEQUENCE</scope>
    <source>
        <strain evidence="3">IBT 30728</strain>
    </source>
</reference>
<comment type="caution">
    <text evidence="3">The sequence shown here is derived from an EMBL/GenBank/DDBJ whole genome shotgun (WGS) entry which is preliminary data.</text>
</comment>
<feature type="chain" id="PRO_5040923002" description="Secreted protein" evidence="2">
    <location>
        <begin position="34"/>
        <end position="70"/>
    </location>
</feature>
<dbReference type="GeneID" id="81625284"/>
<evidence type="ECO:0000313" key="3">
    <source>
        <dbReference type="EMBL" id="KAJ5485445.1"/>
    </source>
</evidence>
<evidence type="ECO:0000313" key="4">
    <source>
        <dbReference type="Proteomes" id="UP001148312"/>
    </source>
</evidence>
<dbReference type="Proteomes" id="UP001148312">
    <property type="component" value="Unassembled WGS sequence"/>
</dbReference>
<proteinExistence type="predicted"/>
<reference evidence="3" key="1">
    <citation type="submission" date="2022-12" db="EMBL/GenBank/DDBJ databases">
        <authorList>
            <person name="Petersen C."/>
        </authorList>
    </citation>
    <scope>NUCLEOTIDE SEQUENCE</scope>
    <source>
        <strain evidence="3">IBT 30728</strain>
    </source>
</reference>
<evidence type="ECO:0000256" key="2">
    <source>
        <dbReference type="SAM" id="SignalP"/>
    </source>
</evidence>
<dbReference type="AlphaFoldDB" id="A0A9X0BVA1"/>
<evidence type="ECO:0008006" key="5">
    <source>
        <dbReference type="Google" id="ProtNLM"/>
    </source>
</evidence>
<feature type="region of interest" description="Disordered" evidence="1">
    <location>
        <begin position="50"/>
        <end position="70"/>
    </location>
</feature>
<dbReference type="RefSeq" id="XP_056790229.1">
    <property type="nucleotide sequence ID" value="XM_056935035.1"/>
</dbReference>
<organism evidence="3 4">
    <name type="scientific">Penicillium diatomitis</name>
    <dbReference type="NCBI Taxonomy" id="2819901"/>
    <lineage>
        <taxon>Eukaryota</taxon>
        <taxon>Fungi</taxon>
        <taxon>Dikarya</taxon>
        <taxon>Ascomycota</taxon>
        <taxon>Pezizomycotina</taxon>
        <taxon>Eurotiomycetes</taxon>
        <taxon>Eurotiomycetidae</taxon>
        <taxon>Eurotiales</taxon>
        <taxon>Aspergillaceae</taxon>
        <taxon>Penicillium</taxon>
    </lineage>
</organism>
<evidence type="ECO:0000256" key="1">
    <source>
        <dbReference type="SAM" id="MobiDB-lite"/>
    </source>
</evidence>